<protein>
    <submittedName>
        <fullName evidence="1">HHL030Wp</fullName>
    </submittedName>
</protein>
<sequence>MDSFFYTLEHCLSARQAKVSDDDITETSRPVVRSEGTTIVVTEPTDAVAGSELELEDEQMAAALEGLVEIFQEDIANRDLHIRFIQDYMGILNTQLDLDLGVPMRYLECMLRPLREVINRAEETRAAFVSRNTRQNLVILNDENNPPWG</sequence>
<name>A0A109V0C7_9SACH</name>
<accession>A0A109V0C7</accession>
<dbReference type="OrthoDB" id="10275967at2759"/>
<gene>
    <name evidence="1" type="ORF">AW171_hschr84793</name>
</gene>
<dbReference type="GeneID" id="28726103"/>
<dbReference type="EMBL" id="CP014248">
    <property type="protein sequence ID" value="AMD22740.1"/>
    <property type="molecule type" value="Genomic_DNA"/>
</dbReference>
<evidence type="ECO:0000313" key="1">
    <source>
        <dbReference type="EMBL" id="AMD22740.1"/>
    </source>
</evidence>
<proteinExistence type="predicted"/>
<dbReference type="RefSeq" id="XP_017989736.1">
    <property type="nucleotide sequence ID" value="XM_018133992.1"/>
</dbReference>
<keyword evidence="2" id="KW-1185">Reference proteome</keyword>
<dbReference type="AlphaFoldDB" id="A0A109V0C7"/>
<dbReference type="Proteomes" id="UP000243052">
    <property type="component" value="Chromosome viii"/>
</dbReference>
<reference evidence="1 2" key="1">
    <citation type="submission" date="2016-01" db="EMBL/GenBank/DDBJ databases">
        <title>Genome sequence of the yeast Holleya sinecauda.</title>
        <authorList>
            <person name="Dietrich F.S."/>
        </authorList>
    </citation>
    <scope>NUCLEOTIDE SEQUENCE [LARGE SCALE GENOMIC DNA]</scope>
    <source>
        <strain evidence="1 2">ATCC 58844</strain>
    </source>
</reference>
<evidence type="ECO:0000313" key="2">
    <source>
        <dbReference type="Proteomes" id="UP000243052"/>
    </source>
</evidence>
<organism evidence="1 2">
    <name type="scientific">Eremothecium sinecaudum</name>
    <dbReference type="NCBI Taxonomy" id="45286"/>
    <lineage>
        <taxon>Eukaryota</taxon>
        <taxon>Fungi</taxon>
        <taxon>Dikarya</taxon>
        <taxon>Ascomycota</taxon>
        <taxon>Saccharomycotina</taxon>
        <taxon>Saccharomycetes</taxon>
        <taxon>Saccharomycetales</taxon>
        <taxon>Saccharomycetaceae</taxon>
        <taxon>Eremothecium</taxon>
    </lineage>
</organism>